<organism evidence="8 9">
    <name type="scientific">Puniceicoccus vermicola</name>
    <dbReference type="NCBI Taxonomy" id="388746"/>
    <lineage>
        <taxon>Bacteria</taxon>
        <taxon>Pseudomonadati</taxon>
        <taxon>Verrucomicrobiota</taxon>
        <taxon>Opitutia</taxon>
        <taxon>Puniceicoccales</taxon>
        <taxon>Puniceicoccaceae</taxon>
        <taxon>Puniceicoccus</taxon>
    </lineage>
</organism>
<keyword evidence="5 8" id="KW-0808">Transferase</keyword>
<keyword evidence="7" id="KW-0819">tRNA processing</keyword>
<comment type="catalytic activity">
    <reaction evidence="1">
        <text>guanosine(46) in tRNA + S-adenosyl-L-methionine = N(7)-methylguanosine(46) in tRNA + S-adenosyl-L-homocysteine</text>
        <dbReference type="Rhea" id="RHEA:42708"/>
        <dbReference type="Rhea" id="RHEA-COMP:10188"/>
        <dbReference type="Rhea" id="RHEA-COMP:10189"/>
        <dbReference type="ChEBI" id="CHEBI:57856"/>
        <dbReference type="ChEBI" id="CHEBI:59789"/>
        <dbReference type="ChEBI" id="CHEBI:74269"/>
        <dbReference type="ChEBI" id="CHEBI:74480"/>
        <dbReference type="EC" id="2.1.1.33"/>
    </reaction>
</comment>
<evidence type="ECO:0000256" key="4">
    <source>
        <dbReference type="ARBA" id="ARBA00022603"/>
    </source>
</evidence>
<reference evidence="8 9" key="1">
    <citation type="submission" date="2020-07" db="EMBL/GenBank/DDBJ databases">
        <authorList>
            <person name="Feng X."/>
        </authorList>
    </citation>
    <scope>NUCLEOTIDE SEQUENCE [LARGE SCALE GENOMIC DNA]</scope>
    <source>
        <strain evidence="8 9">JCM14086</strain>
    </source>
</reference>
<evidence type="ECO:0000256" key="5">
    <source>
        <dbReference type="ARBA" id="ARBA00022679"/>
    </source>
</evidence>
<keyword evidence="4 8" id="KW-0489">Methyltransferase</keyword>
<dbReference type="SUPFAM" id="SSF53335">
    <property type="entry name" value="S-adenosyl-L-methionine-dependent methyltransferases"/>
    <property type="match status" value="1"/>
</dbReference>
<gene>
    <name evidence="8" type="primary">trmB</name>
    <name evidence="8" type="ORF">H5P30_06555</name>
</gene>
<evidence type="ECO:0000256" key="3">
    <source>
        <dbReference type="ARBA" id="ARBA00011977"/>
    </source>
</evidence>
<accession>A0A7X1AWS6</accession>
<comment type="caution">
    <text evidence="8">The sequence shown here is derived from an EMBL/GenBank/DDBJ whole genome shotgun (WGS) entry which is preliminary data.</text>
</comment>
<dbReference type="Pfam" id="PF02390">
    <property type="entry name" value="Methyltransf_4"/>
    <property type="match status" value="1"/>
</dbReference>
<keyword evidence="9" id="KW-1185">Reference proteome</keyword>
<dbReference type="EC" id="2.1.1.33" evidence="3"/>
<dbReference type="GO" id="GO:0008176">
    <property type="term" value="F:tRNA (guanine(46)-N7)-methyltransferase activity"/>
    <property type="evidence" value="ECO:0007669"/>
    <property type="project" value="UniProtKB-EC"/>
</dbReference>
<evidence type="ECO:0000256" key="2">
    <source>
        <dbReference type="ARBA" id="ARBA00003015"/>
    </source>
</evidence>
<dbReference type="CDD" id="cd02440">
    <property type="entry name" value="AdoMet_MTases"/>
    <property type="match status" value="1"/>
</dbReference>
<comment type="function">
    <text evidence="2">Catalyzes the formation of N(7)-methylguanine at position 46 (m7G46) in tRNA.</text>
</comment>
<evidence type="ECO:0000256" key="6">
    <source>
        <dbReference type="ARBA" id="ARBA00022691"/>
    </source>
</evidence>
<keyword evidence="6" id="KW-0949">S-adenosyl-L-methionine</keyword>
<protein>
    <recommendedName>
        <fullName evidence="3">tRNA (guanine(46)-N(7))-methyltransferase</fullName>
        <ecNumber evidence="3">2.1.1.33</ecNumber>
    </recommendedName>
</protein>
<dbReference type="InterPro" id="IPR003358">
    <property type="entry name" value="tRNA_(Gua-N-7)_MeTrfase_Trmb"/>
</dbReference>
<evidence type="ECO:0000256" key="1">
    <source>
        <dbReference type="ARBA" id="ARBA00000142"/>
    </source>
</evidence>
<dbReference type="PROSITE" id="PS51625">
    <property type="entry name" value="SAM_MT_TRMB"/>
    <property type="match status" value="1"/>
</dbReference>
<dbReference type="Proteomes" id="UP000525652">
    <property type="component" value="Unassembled WGS sequence"/>
</dbReference>
<sequence length="198" mass="22381">MMEQSGRAIAEARRAERIRQLSERMAEFLGEGGTRVSLEIGCGHGHWLTSLAENSPEERLIGVDLISRRIRLAEAKVAKRDLTNTLFLKAEATETLEAWPETVALKRIFLLHPDPWPKKRHAKNRMTGPAFLDRMAAAASPGCEFYFRTDDAPFFEWSRESLEAHPAWKSVELPWPHEAGSYFKDMLGVHGALTAVRV</sequence>
<dbReference type="EMBL" id="JACHVA010000053">
    <property type="protein sequence ID" value="MBC2601436.1"/>
    <property type="molecule type" value="Genomic_DNA"/>
</dbReference>
<evidence type="ECO:0000313" key="8">
    <source>
        <dbReference type="EMBL" id="MBC2601436.1"/>
    </source>
</evidence>
<name>A0A7X1AWS6_9BACT</name>
<evidence type="ECO:0000313" key="9">
    <source>
        <dbReference type="Proteomes" id="UP000525652"/>
    </source>
</evidence>
<evidence type="ECO:0000256" key="7">
    <source>
        <dbReference type="ARBA" id="ARBA00022694"/>
    </source>
</evidence>
<dbReference type="PANTHER" id="PTHR23417:SF14">
    <property type="entry name" value="PENTACOTRIPEPTIDE-REPEAT REGION OF PRORP DOMAIN-CONTAINING PROTEIN"/>
    <property type="match status" value="1"/>
</dbReference>
<dbReference type="NCBIfam" id="TIGR00091">
    <property type="entry name" value="tRNA (guanosine(46)-N7)-methyltransferase TrmB"/>
    <property type="match status" value="1"/>
</dbReference>
<dbReference type="Gene3D" id="3.40.50.150">
    <property type="entry name" value="Vaccinia Virus protein VP39"/>
    <property type="match status" value="1"/>
</dbReference>
<dbReference type="GO" id="GO:0043527">
    <property type="term" value="C:tRNA methyltransferase complex"/>
    <property type="evidence" value="ECO:0007669"/>
    <property type="project" value="TreeGrafter"/>
</dbReference>
<proteinExistence type="predicted"/>
<dbReference type="PANTHER" id="PTHR23417">
    <property type="entry name" value="3-DEOXY-D-MANNO-OCTULOSONIC-ACID TRANSFERASE/TRNA GUANINE-N 7 - -METHYLTRANSFERASE"/>
    <property type="match status" value="1"/>
</dbReference>
<dbReference type="AlphaFoldDB" id="A0A7X1AWS6"/>
<dbReference type="InterPro" id="IPR029063">
    <property type="entry name" value="SAM-dependent_MTases_sf"/>
</dbReference>
<dbReference type="RefSeq" id="WP_185692151.1">
    <property type="nucleotide sequence ID" value="NZ_JACHVA010000053.1"/>
</dbReference>